<proteinExistence type="inferred from homology"/>
<dbReference type="EMBL" id="CAMPGE010012499">
    <property type="protein sequence ID" value="CAI2371270.1"/>
    <property type="molecule type" value="Genomic_DNA"/>
</dbReference>
<evidence type="ECO:0000256" key="5">
    <source>
        <dbReference type="ARBA" id="ARBA00022801"/>
    </source>
</evidence>
<dbReference type="Gene3D" id="3.40.50.1820">
    <property type="entry name" value="alpha/beta hydrolase"/>
    <property type="match status" value="1"/>
</dbReference>
<dbReference type="InterPro" id="IPR029058">
    <property type="entry name" value="AB_hydrolase_fold"/>
</dbReference>
<dbReference type="PROSITE" id="PS00131">
    <property type="entry name" value="CARBOXYPEPT_SER_SER"/>
    <property type="match status" value="1"/>
</dbReference>
<evidence type="ECO:0000313" key="8">
    <source>
        <dbReference type="EMBL" id="CAI2371270.1"/>
    </source>
</evidence>
<feature type="chain" id="PRO_5041767525" description="Carboxypeptidase" evidence="7">
    <location>
        <begin position="17"/>
        <end position="410"/>
    </location>
</feature>
<dbReference type="PANTHER" id="PTHR11802:SF113">
    <property type="entry name" value="SERINE CARBOXYPEPTIDASE CTSA-4.1"/>
    <property type="match status" value="1"/>
</dbReference>
<gene>
    <name evidence="8" type="ORF">ECRASSUSDP1_LOCUS12590</name>
</gene>
<evidence type="ECO:0000256" key="6">
    <source>
        <dbReference type="ARBA" id="ARBA00023180"/>
    </source>
</evidence>
<dbReference type="PANTHER" id="PTHR11802">
    <property type="entry name" value="SERINE PROTEASE FAMILY S10 SERINE CARBOXYPEPTIDASE"/>
    <property type="match status" value="1"/>
</dbReference>
<evidence type="ECO:0000256" key="3">
    <source>
        <dbReference type="ARBA" id="ARBA00022670"/>
    </source>
</evidence>
<dbReference type="PRINTS" id="PR00724">
    <property type="entry name" value="CRBOXYPTASEC"/>
</dbReference>
<dbReference type="InterPro" id="IPR018202">
    <property type="entry name" value="Ser_caboxypep_ser_AS"/>
</dbReference>
<dbReference type="AlphaFoldDB" id="A0AAD1UQH8"/>
<keyword evidence="2 7" id="KW-0121">Carboxypeptidase</keyword>
<keyword evidence="3 7" id="KW-0645">Protease</keyword>
<dbReference type="InterPro" id="IPR001563">
    <property type="entry name" value="Peptidase_S10"/>
</dbReference>
<accession>A0AAD1UQH8</accession>
<dbReference type="SUPFAM" id="SSF53474">
    <property type="entry name" value="alpha/beta-Hydrolases"/>
    <property type="match status" value="1"/>
</dbReference>
<sequence length="410" mass="47576">MKSYFLLLLLLGLSLAENPFSGEDYEAGLIEIAEGDELFYWLVRSRNDKNKDPLVIWLNGGPGSSSELGLFYENGPWKINDDLTLRTNEYSWNEVANVLYLDQPIDVGFSKTEHYNHIPTDEDAIADDFYVFITLFLERFPEYKGRPFYITGESYAGHYIPAMTARIIEKNNSDINIVASAIGNGWVYPRLQYPEYRTFADENELISTLHSYLLKAGFWFCDVLIGTKLKMAAYSHCEFVAESVVGYPPAFNNYDIRDKCEHGCYDFSNLNKLLNLKEVRQAINMDDRKYRSSSSRVFFKMRKDQLDNLSPKVRYSLDNGVGMFIYSGDQDYICNWRGGEAWTNEIFWDGQQRFRAAQYQTWSVDDTPAGEFKQEGQFTFLKFYQAGHLVPMDQPKNALEMFKKFLAREF</sequence>
<dbReference type="GO" id="GO:0004185">
    <property type="term" value="F:serine-type carboxypeptidase activity"/>
    <property type="evidence" value="ECO:0007669"/>
    <property type="project" value="UniProtKB-UniRule"/>
</dbReference>
<comment type="similarity">
    <text evidence="1 7">Belongs to the peptidase S10 family.</text>
</comment>
<protein>
    <recommendedName>
        <fullName evidence="7">Carboxypeptidase</fullName>
        <ecNumber evidence="7">3.4.16.-</ecNumber>
    </recommendedName>
</protein>
<feature type="signal peptide" evidence="7">
    <location>
        <begin position="1"/>
        <end position="16"/>
    </location>
</feature>
<evidence type="ECO:0000313" key="9">
    <source>
        <dbReference type="Proteomes" id="UP001295684"/>
    </source>
</evidence>
<evidence type="ECO:0000256" key="7">
    <source>
        <dbReference type="RuleBase" id="RU361156"/>
    </source>
</evidence>
<comment type="caution">
    <text evidence="8">The sequence shown here is derived from an EMBL/GenBank/DDBJ whole genome shotgun (WGS) entry which is preliminary data.</text>
</comment>
<evidence type="ECO:0000256" key="1">
    <source>
        <dbReference type="ARBA" id="ARBA00009431"/>
    </source>
</evidence>
<dbReference type="EC" id="3.4.16.-" evidence="7"/>
<keyword evidence="6" id="KW-0325">Glycoprotein</keyword>
<reference evidence="8" key="1">
    <citation type="submission" date="2023-07" db="EMBL/GenBank/DDBJ databases">
        <authorList>
            <consortium name="AG Swart"/>
            <person name="Singh M."/>
            <person name="Singh A."/>
            <person name="Seah K."/>
            <person name="Emmerich C."/>
        </authorList>
    </citation>
    <scope>NUCLEOTIDE SEQUENCE</scope>
    <source>
        <strain evidence="8">DP1</strain>
    </source>
</reference>
<organism evidence="8 9">
    <name type="scientific">Euplotes crassus</name>
    <dbReference type="NCBI Taxonomy" id="5936"/>
    <lineage>
        <taxon>Eukaryota</taxon>
        <taxon>Sar</taxon>
        <taxon>Alveolata</taxon>
        <taxon>Ciliophora</taxon>
        <taxon>Intramacronucleata</taxon>
        <taxon>Spirotrichea</taxon>
        <taxon>Hypotrichia</taxon>
        <taxon>Euplotida</taxon>
        <taxon>Euplotidae</taxon>
        <taxon>Moneuplotes</taxon>
    </lineage>
</organism>
<dbReference type="Pfam" id="PF00450">
    <property type="entry name" value="Peptidase_S10"/>
    <property type="match status" value="1"/>
</dbReference>
<keyword evidence="5 7" id="KW-0378">Hydrolase</keyword>
<keyword evidence="9" id="KW-1185">Reference proteome</keyword>
<evidence type="ECO:0000256" key="4">
    <source>
        <dbReference type="ARBA" id="ARBA00022729"/>
    </source>
</evidence>
<keyword evidence="4 7" id="KW-0732">Signal</keyword>
<name>A0AAD1UQH8_EUPCR</name>
<dbReference type="GO" id="GO:0006508">
    <property type="term" value="P:proteolysis"/>
    <property type="evidence" value="ECO:0007669"/>
    <property type="project" value="UniProtKB-KW"/>
</dbReference>
<dbReference type="Proteomes" id="UP001295684">
    <property type="component" value="Unassembled WGS sequence"/>
</dbReference>
<evidence type="ECO:0000256" key="2">
    <source>
        <dbReference type="ARBA" id="ARBA00022645"/>
    </source>
</evidence>